<name>A0ABV2MUQ6_9HYPH</name>
<comment type="caution">
    <text evidence="1">The sequence shown here is derived from an EMBL/GenBank/DDBJ whole genome shotgun (WGS) entry which is preliminary data.</text>
</comment>
<gene>
    <name evidence="1" type="ORF">ABID37_000722</name>
</gene>
<keyword evidence="2" id="KW-1185">Reference proteome</keyword>
<accession>A0ABV2MUQ6</accession>
<protein>
    <submittedName>
        <fullName evidence="1">Uncharacterized protein</fullName>
    </submittedName>
</protein>
<evidence type="ECO:0000313" key="1">
    <source>
        <dbReference type="EMBL" id="MET3790531.1"/>
    </source>
</evidence>
<dbReference type="RefSeq" id="WP_354192707.1">
    <property type="nucleotide sequence ID" value="NZ_JBEPML010000002.1"/>
</dbReference>
<proteinExistence type="predicted"/>
<sequence length="173" mass="19315">MIFDVLNLIATTVLAVAAVFIARNANSISQNANELADHANEISRQAVKLEADKQLIEWGQRVLCCASSLVALRTLKKGEIDNDEFIQKRRELRATLFALKEEGQLFFRVSGAVDGADIPPALKAVHELTELTNGKVFRLPSQDYDADSVRELRTEVRTVIGDIQSRVSDHWVR</sequence>
<organism evidence="1 2">
    <name type="scientific">Aquamicrobium terrae</name>
    <dbReference type="NCBI Taxonomy" id="1324945"/>
    <lineage>
        <taxon>Bacteria</taxon>
        <taxon>Pseudomonadati</taxon>
        <taxon>Pseudomonadota</taxon>
        <taxon>Alphaproteobacteria</taxon>
        <taxon>Hyphomicrobiales</taxon>
        <taxon>Phyllobacteriaceae</taxon>
        <taxon>Aquamicrobium</taxon>
    </lineage>
</organism>
<dbReference type="EMBL" id="JBEPML010000002">
    <property type="protein sequence ID" value="MET3790531.1"/>
    <property type="molecule type" value="Genomic_DNA"/>
</dbReference>
<dbReference type="Proteomes" id="UP001549076">
    <property type="component" value="Unassembled WGS sequence"/>
</dbReference>
<evidence type="ECO:0000313" key="2">
    <source>
        <dbReference type="Proteomes" id="UP001549076"/>
    </source>
</evidence>
<reference evidence="1 2" key="1">
    <citation type="submission" date="2024-06" db="EMBL/GenBank/DDBJ databases">
        <title>Genomic Encyclopedia of Type Strains, Phase IV (KMG-IV): sequencing the most valuable type-strain genomes for metagenomic binning, comparative biology and taxonomic classification.</title>
        <authorList>
            <person name="Goeker M."/>
        </authorList>
    </citation>
    <scope>NUCLEOTIDE SEQUENCE [LARGE SCALE GENOMIC DNA]</scope>
    <source>
        <strain evidence="1 2">DSM 27865</strain>
    </source>
</reference>